<reference evidence="1 2" key="1">
    <citation type="submission" date="2021-06" db="EMBL/GenBank/DDBJ databases">
        <title>Rhodobacteraceae bacterium strain HSP-20.</title>
        <authorList>
            <person name="Chen W.-M."/>
        </authorList>
    </citation>
    <scope>NUCLEOTIDE SEQUENCE [LARGE SCALE GENOMIC DNA]</scope>
    <source>
        <strain evidence="1 2">HSP-20</strain>
    </source>
</reference>
<dbReference type="RefSeq" id="WP_161764080.1">
    <property type="nucleotide sequence ID" value="NZ_JAAATX020000017.1"/>
</dbReference>
<evidence type="ECO:0000313" key="1">
    <source>
        <dbReference type="EMBL" id="MBU9700027.1"/>
    </source>
</evidence>
<protein>
    <submittedName>
        <fullName evidence="1">Uncharacterized protein</fullName>
    </submittedName>
</protein>
<dbReference type="EMBL" id="JAAATX020000017">
    <property type="protein sequence ID" value="MBU9700027.1"/>
    <property type="molecule type" value="Genomic_DNA"/>
</dbReference>
<comment type="caution">
    <text evidence="1">The sequence shown here is derived from an EMBL/GenBank/DDBJ whole genome shotgun (WGS) entry which is preliminary data.</text>
</comment>
<proteinExistence type="predicted"/>
<evidence type="ECO:0000313" key="2">
    <source>
        <dbReference type="Proteomes" id="UP000731907"/>
    </source>
</evidence>
<gene>
    <name evidence="1" type="ORF">GU927_019470</name>
</gene>
<accession>A0ABS6J959</accession>
<organism evidence="1 2">
    <name type="scientific">Paragemmobacter amnigenus</name>
    <dbReference type="NCBI Taxonomy" id="2852097"/>
    <lineage>
        <taxon>Bacteria</taxon>
        <taxon>Pseudomonadati</taxon>
        <taxon>Pseudomonadota</taxon>
        <taxon>Alphaproteobacteria</taxon>
        <taxon>Rhodobacterales</taxon>
        <taxon>Paracoccaceae</taxon>
        <taxon>Paragemmobacter</taxon>
    </lineage>
</organism>
<keyword evidence="2" id="KW-1185">Reference proteome</keyword>
<sequence>MKFLSKIFGSGSQNKPDAVLREAFGKIQKIIDDEDFQLELVNPAIRDVLKSSPAYDRKPDGVGAFGFVETNPVPVNGPIGEIAYLSRLEAGPGKRLMFHRLGSIQMVDVFEAVTFDGSQWFILYLDMYHSRRSKLAPDGLRFTQEVAQFSGFSQHCKNFPYDFVEMKTAQQQSGLSLAYIPISKVADALEKRVFKRPIAHNAKLEILSQRLTRFGQL</sequence>
<dbReference type="Proteomes" id="UP000731907">
    <property type="component" value="Unassembled WGS sequence"/>
</dbReference>
<name>A0ABS6J959_9RHOB</name>